<protein>
    <recommendedName>
        <fullName evidence="7">Metalloendopeptidase</fullName>
        <ecNumber evidence="7">3.4.24.-</ecNumber>
    </recommendedName>
</protein>
<evidence type="ECO:0000256" key="5">
    <source>
        <dbReference type="ARBA" id="ARBA00025529"/>
    </source>
</evidence>
<keyword evidence="6 7" id="KW-0479">Metal-binding</keyword>
<feature type="active site" evidence="6">
    <location>
        <position position="140"/>
    </location>
</feature>
<dbReference type="InterPro" id="IPR034035">
    <property type="entry name" value="Astacin-like_dom"/>
</dbReference>
<keyword evidence="6 7" id="KW-0862">Zinc</keyword>
<feature type="binding site" evidence="6">
    <location>
        <position position="149"/>
    </location>
    <ligand>
        <name>Zn(2+)</name>
        <dbReference type="ChEBI" id="CHEBI:29105"/>
        <note>catalytic</note>
    </ligand>
</feature>
<dbReference type="GO" id="GO:0004222">
    <property type="term" value="F:metalloendopeptidase activity"/>
    <property type="evidence" value="ECO:0007669"/>
    <property type="project" value="UniProtKB-UniRule"/>
</dbReference>
<keyword evidence="6 7" id="KW-0645">Protease</keyword>
<evidence type="ECO:0000313" key="9">
    <source>
        <dbReference type="EMBL" id="QHA25156.1"/>
    </source>
</evidence>
<comment type="subcellular location">
    <subcellularLocation>
        <location evidence="1">Secreted</location>
    </subcellularLocation>
</comment>
<dbReference type="EMBL" id="MN004879">
    <property type="protein sequence ID" value="QHA25156.1"/>
    <property type="molecule type" value="mRNA"/>
</dbReference>
<dbReference type="AlphaFoldDB" id="A0A6B9KLM8"/>
<dbReference type="InterPro" id="IPR006026">
    <property type="entry name" value="Peptidase_Metallo"/>
</dbReference>
<dbReference type="PRINTS" id="PR00480">
    <property type="entry name" value="ASTACIN"/>
</dbReference>
<dbReference type="Gene3D" id="3.40.390.10">
    <property type="entry name" value="Collagenase (Catalytic Domain)"/>
    <property type="match status" value="1"/>
</dbReference>
<comment type="cofactor">
    <cofactor evidence="6 7">
        <name>Zn(2+)</name>
        <dbReference type="ChEBI" id="CHEBI:29105"/>
    </cofactor>
    <text evidence="6 7">Binds 1 zinc ion per subunit.</text>
</comment>
<accession>A0A6B9KLM8</accession>
<feature type="signal peptide" evidence="7">
    <location>
        <begin position="1"/>
        <end position="16"/>
    </location>
</feature>
<organism evidence="9">
    <name type="scientific">Periegops suteri</name>
    <dbReference type="NCBI Taxonomy" id="440353"/>
    <lineage>
        <taxon>Eukaryota</taxon>
        <taxon>Metazoa</taxon>
        <taxon>Ecdysozoa</taxon>
        <taxon>Arthropoda</taxon>
        <taxon>Chelicerata</taxon>
        <taxon>Arachnida</taxon>
        <taxon>Araneae</taxon>
        <taxon>Araneomorphae</taxon>
        <taxon>Haplogynae</taxon>
        <taxon>Scytodoidea</taxon>
        <taxon>Periegopidae</taxon>
        <taxon>Periegops</taxon>
    </lineage>
</organism>
<feature type="chain" id="PRO_5025708744" description="Metalloendopeptidase" evidence="7">
    <location>
        <begin position="17"/>
        <end position="240"/>
    </location>
</feature>
<proteinExistence type="evidence at transcript level"/>
<dbReference type="PANTHER" id="PTHR10127">
    <property type="entry name" value="DISCOIDIN, CUB, EGF, LAMININ , AND ZINC METALLOPROTEASE DOMAIN CONTAINING"/>
    <property type="match status" value="1"/>
</dbReference>
<dbReference type="PROSITE" id="PS51864">
    <property type="entry name" value="ASTACIN"/>
    <property type="match status" value="1"/>
</dbReference>
<dbReference type="Pfam" id="PF01400">
    <property type="entry name" value="Astacin"/>
    <property type="match status" value="1"/>
</dbReference>
<dbReference type="GO" id="GO:0008270">
    <property type="term" value="F:zinc ion binding"/>
    <property type="evidence" value="ECO:0007669"/>
    <property type="project" value="UniProtKB-UniRule"/>
</dbReference>
<name>A0A6B9KLM8_9ARAC</name>
<evidence type="ECO:0000256" key="4">
    <source>
        <dbReference type="ARBA" id="ARBA00022656"/>
    </source>
</evidence>
<reference evidence="9" key="1">
    <citation type="submission" date="2019-05" db="EMBL/GenBank/DDBJ databases">
        <title>Not so dangerous after all? Venom composition and potency of the pholcid (daddy long-leg) spider Physocyclus mexicanus.</title>
        <authorList>
            <person name="Zobel-Thropp P.A."/>
            <person name="Mullins J."/>
            <person name="Kristensen C."/>
            <person name="Kronmiller B.A."/>
            <person name="David C.L."/>
            <person name="Breci L.A."/>
            <person name="Binford G.J."/>
        </authorList>
    </citation>
    <scope>NUCLEOTIDE SEQUENCE</scope>
    <source>
        <tissue evidence="9">Whole body-venom gland</tissue>
    </source>
</reference>
<comment type="subunit">
    <text evidence="2">Monomer.</text>
</comment>
<keyword evidence="6 7" id="KW-0378">Hydrolase</keyword>
<dbReference type="GO" id="GO:0006508">
    <property type="term" value="P:proteolysis"/>
    <property type="evidence" value="ECO:0007669"/>
    <property type="project" value="UniProtKB-KW"/>
</dbReference>
<dbReference type="CDD" id="cd04280">
    <property type="entry name" value="ZnMc_astacin_like"/>
    <property type="match status" value="1"/>
</dbReference>
<dbReference type="PANTHER" id="PTHR10127:SF850">
    <property type="entry name" value="METALLOENDOPEPTIDASE"/>
    <property type="match status" value="1"/>
</dbReference>
<dbReference type="GO" id="GO:0090729">
    <property type="term" value="F:toxin activity"/>
    <property type="evidence" value="ECO:0007669"/>
    <property type="project" value="UniProtKB-KW"/>
</dbReference>
<dbReference type="GO" id="GO:0005576">
    <property type="term" value="C:extracellular region"/>
    <property type="evidence" value="ECO:0007669"/>
    <property type="project" value="UniProtKB-SubCell"/>
</dbReference>
<sequence>MMKGIVFALLLNVAFAIHMSPEDIDLEKQLWENENVIEGDILVLPTSERLAALNRAPKWPNSPIPYDIDASAEPFRDNIERTIQHIEDNTCIRFKKAQGERARMTFTQTGNCRSYIGRTGRNQPVEIAPYCNDIAGTAHEILHALGFVHEHRRSDRDSYVTINWQYIPSYNTKSFKKYYPNENKLLNTFDYESVMLYGEYNGSNGRGKAMESKYHRILRLENKPGLSRGDIDKINEYYNC</sequence>
<evidence type="ECO:0000259" key="8">
    <source>
        <dbReference type="PROSITE" id="PS51864"/>
    </source>
</evidence>
<keyword evidence="3" id="KW-0964">Secreted</keyword>
<keyword evidence="6 7" id="KW-0482">Metalloprotease</keyword>
<dbReference type="SMART" id="SM00235">
    <property type="entry name" value="ZnMc"/>
    <property type="match status" value="1"/>
</dbReference>
<evidence type="ECO:0000256" key="1">
    <source>
        <dbReference type="ARBA" id="ARBA00004613"/>
    </source>
</evidence>
<evidence type="ECO:0000256" key="2">
    <source>
        <dbReference type="ARBA" id="ARBA00011245"/>
    </source>
</evidence>
<evidence type="ECO:0000256" key="3">
    <source>
        <dbReference type="ARBA" id="ARBA00022525"/>
    </source>
</evidence>
<keyword evidence="4" id="KW-0800">Toxin</keyword>
<evidence type="ECO:0000256" key="7">
    <source>
        <dbReference type="RuleBase" id="RU361183"/>
    </source>
</evidence>
<dbReference type="EC" id="3.4.24.-" evidence="7"/>
<comment type="function">
    <text evidence="5">Zinc metalloprotease. Provoques deadhesion of endothelial cells from cell cultures, and also degradation of fibronectin, fibrinogen and gelatin in vitro. Its role in the venom is not fully understood but it might act as a spreading factor that facilitates diffusion of other venom toxins. Alternatively, it might be involved in the proteolytic processing of other venom toxins or it might play a role in extra-oral digestion of prey.</text>
</comment>
<feature type="binding site" evidence="6">
    <location>
        <position position="139"/>
    </location>
    <ligand>
        <name>Zn(2+)</name>
        <dbReference type="ChEBI" id="CHEBI:29105"/>
        <note>catalytic</note>
    </ligand>
</feature>
<keyword evidence="7" id="KW-0732">Signal</keyword>
<feature type="domain" description="Peptidase M12A" evidence="8">
    <location>
        <begin position="51"/>
        <end position="240"/>
    </location>
</feature>
<dbReference type="InterPro" id="IPR001506">
    <property type="entry name" value="Peptidase_M12A"/>
</dbReference>
<feature type="binding site" evidence="6">
    <location>
        <position position="143"/>
    </location>
    <ligand>
        <name>Zn(2+)</name>
        <dbReference type="ChEBI" id="CHEBI:29105"/>
        <note>catalytic</note>
    </ligand>
</feature>
<comment type="caution">
    <text evidence="6">Lacks conserved residue(s) required for the propagation of feature annotation.</text>
</comment>
<dbReference type="InterPro" id="IPR024079">
    <property type="entry name" value="MetalloPept_cat_dom_sf"/>
</dbReference>
<evidence type="ECO:0000256" key="6">
    <source>
        <dbReference type="PROSITE-ProRule" id="PRU01211"/>
    </source>
</evidence>
<dbReference type="SUPFAM" id="SSF55486">
    <property type="entry name" value="Metalloproteases ('zincins'), catalytic domain"/>
    <property type="match status" value="1"/>
</dbReference>